<dbReference type="SUPFAM" id="SSF81901">
    <property type="entry name" value="HCP-like"/>
    <property type="match status" value="1"/>
</dbReference>
<dbReference type="InterPro" id="IPR011990">
    <property type="entry name" value="TPR-like_helical_dom_sf"/>
</dbReference>
<proteinExistence type="predicted"/>
<reference evidence="3" key="1">
    <citation type="submission" date="2015-07" db="EMBL/GenBank/DDBJ databases">
        <title>Draft genome sequence of a Pseudoalteromonas rubra strain, OCN096, isolated from Kaneohe Bay, Oahu, Hawaii.</title>
        <authorList>
            <person name="Beurmann S."/>
            <person name="Ushijima B."/>
            <person name="Belcaid M."/>
            <person name="Callahan S.M."/>
            <person name="Aeby G.S."/>
        </authorList>
    </citation>
    <scope>NUCLEOTIDE SEQUENCE [LARGE SCALE GENOMIC DNA]</scope>
    <source>
        <strain evidence="3">OCN096</strain>
    </source>
</reference>
<dbReference type="InterPro" id="IPR006597">
    <property type="entry name" value="Sel1-like"/>
</dbReference>
<protein>
    <recommendedName>
        <fullName evidence="4">Sel1 repeat family protein</fullName>
    </recommendedName>
</protein>
<keyword evidence="1" id="KW-0732">Signal</keyword>
<dbReference type="Gene3D" id="1.25.40.10">
    <property type="entry name" value="Tetratricopeptide repeat domain"/>
    <property type="match status" value="1"/>
</dbReference>
<feature type="signal peptide" evidence="1">
    <location>
        <begin position="1"/>
        <end position="19"/>
    </location>
</feature>
<dbReference type="PATRIC" id="fig|43658.6.peg.5036"/>
<dbReference type="EMBL" id="LFZX01000068">
    <property type="protein sequence ID" value="KNC67462.1"/>
    <property type="molecule type" value="Genomic_DNA"/>
</dbReference>
<dbReference type="PANTHER" id="PTHR11102">
    <property type="entry name" value="SEL-1-LIKE PROTEIN"/>
    <property type="match status" value="1"/>
</dbReference>
<evidence type="ECO:0000313" key="3">
    <source>
        <dbReference type="Proteomes" id="UP000036850"/>
    </source>
</evidence>
<gene>
    <name evidence="2" type="ORF">AC626_10655</name>
</gene>
<comment type="caution">
    <text evidence="2">The sequence shown here is derived from an EMBL/GenBank/DDBJ whole genome shotgun (WGS) entry which is preliminary data.</text>
</comment>
<dbReference type="SMART" id="SM00671">
    <property type="entry name" value="SEL1"/>
    <property type="match status" value="2"/>
</dbReference>
<dbReference type="Pfam" id="PF08238">
    <property type="entry name" value="Sel1"/>
    <property type="match status" value="2"/>
</dbReference>
<evidence type="ECO:0000313" key="2">
    <source>
        <dbReference type="EMBL" id="KNC67462.1"/>
    </source>
</evidence>
<organism evidence="2 3">
    <name type="scientific">Pseudoalteromonas rubra</name>
    <dbReference type="NCBI Taxonomy" id="43658"/>
    <lineage>
        <taxon>Bacteria</taxon>
        <taxon>Pseudomonadati</taxon>
        <taxon>Pseudomonadota</taxon>
        <taxon>Gammaproteobacteria</taxon>
        <taxon>Alteromonadales</taxon>
        <taxon>Pseudoalteromonadaceae</taxon>
        <taxon>Pseudoalteromonas</taxon>
    </lineage>
</organism>
<dbReference type="AlphaFoldDB" id="A0A0L0ESL0"/>
<accession>A0A0L0ESL0</accession>
<dbReference type="InterPro" id="IPR050767">
    <property type="entry name" value="Sel1_AlgK"/>
</dbReference>
<dbReference type="Proteomes" id="UP000036850">
    <property type="component" value="Unassembled WGS sequence"/>
</dbReference>
<dbReference type="PANTHER" id="PTHR11102:SF160">
    <property type="entry name" value="ERAD-ASSOCIATED E3 UBIQUITIN-PROTEIN LIGASE COMPONENT HRD3"/>
    <property type="match status" value="1"/>
</dbReference>
<sequence length="293" mass="33776">MNRFLLFLFFSLCSNFSFSNPSLEGDVEKIKAHLDGLVKGGGKLSDERIQLRLKEMASSLEVGTREYYDIFNLIGVSYLLSKDESMVIKSESFFKIALEGGVEAAAQNLAELEFYRDRYKESLYYLSLISDGYIKDERNRVRYYRLKGQILFLSGEVSVNRHKAVDIFKEIEGLDESGISSYFIGFDLFYKGKLNLALEKFNSSISLGNENSMMFLGDLYYQGEYVERNIGKASEYYKMAVSLDNARAAFNLAMIYREKQDVEKLKDYIRRAAELGHEKALHIFEKIQQSKPR</sequence>
<name>A0A0L0ESL0_9GAMM</name>
<evidence type="ECO:0008006" key="4">
    <source>
        <dbReference type="Google" id="ProtNLM"/>
    </source>
</evidence>
<feature type="chain" id="PRO_5005538324" description="Sel1 repeat family protein" evidence="1">
    <location>
        <begin position="20"/>
        <end position="293"/>
    </location>
</feature>
<dbReference type="OrthoDB" id="6429934at2"/>
<evidence type="ECO:0000256" key="1">
    <source>
        <dbReference type="SAM" id="SignalP"/>
    </source>
</evidence>